<protein>
    <recommendedName>
        <fullName evidence="4">Spirocyclase, AveC family</fullName>
    </recommendedName>
</protein>
<dbReference type="OrthoDB" id="7594017at2"/>
<dbReference type="EMBL" id="MIHA01000010">
    <property type="protein sequence ID" value="ODQ89261.1"/>
    <property type="molecule type" value="Genomic_DNA"/>
</dbReference>
<dbReference type="STRING" id="1776.BHQ18_14795"/>
<keyword evidence="3" id="KW-1185">Reference proteome</keyword>
<name>A0A1E3RHD2_MYCFV</name>
<evidence type="ECO:0000256" key="1">
    <source>
        <dbReference type="SAM" id="Phobius"/>
    </source>
</evidence>
<keyword evidence="1" id="KW-0812">Transmembrane</keyword>
<dbReference type="Proteomes" id="UP000094053">
    <property type="component" value="Unassembled WGS sequence"/>
</dbReference>
<keyword evidence="1" id="KW-0472">Membrane</keyword>
<dbReference type="AlphaFoldDB" id="A0A1E3RHD2"/>
<feature type="transmembrane region" description="Helical" evidence="1">
    <location>
        <begin position="86"/>
        <end position="106"/>
    </location>
</feature>
<evidence type="ECO:0000313" key="2">
    <source>
        <dbReference type="EMBL" id="ODQ89261.1"/>
    </source>
</evidence>
<accession>A0A1E3RHD2</accession>
<organism evidence="2 3">
    <name type="scientific">Mycolicibacterium flavescens</name>
    <name type="common">Mycobacterium flavescens</name>
    <dbReference type="NCBI Taxonomy" id="1776"/>
    <lineage>
        <taxon>Bacteria</taxon>
        <taxon>Bacillati</taxon>
        <taxon>Actinomycetota</taxon>
        <taxon>Actinomycetes</taxon>
        <taxon>Mycobacteriales</taxon>
        <taxon>Mycobacteriaceae</taxon>
        <taxon>Mycolicibacterium</taxon>
    </lineage>
</organism>
<reference evidence="3" key="1">
    <citation type="submission" date="2016-09" db="EMBL/GenBank/DDBJ databases">
        <authorList>
            <person name="Greninger A.L."/>
            <person name="Jerome K.R."/>
            <person name="Mcnair B."/>
            <person name="Wallis C."/>
            <person name="Fang F."/>
        </authorList>
    </citation>
    <scope>NUCLEOTIDE SEQUENCE [LARGE SCALE GENOMIC DNA]</scope>
    <source>
        <strain evidence="3">M6</strain>
    </source>
</reference>
<keyword evidence="1" id="KW-1133">Transmembrane helix</keyword>
<feature type="transmembrane region" description="Helical" evidence="1">
    <location>
        <begin position="33"/>
        <end position="52"/>
    </location>
</feature>
<evidence type="ECO:0008006" key="4">
    <source>
        <dbReference type="Google" id="ProtNLM"/>
    </source>
</evidence>
<proteinExistence type="predicted"/>
<feature type="transmembrane region" description="Helical" evidence="1">
    <location>
        <begin position="118"/>
        <end position="146"/>
    </location>
</feature>
<feature type="transmembrane region" description="Helical" evidence="1">
    <location>
        <begin position="6"/>
        <end position="26"/>
    </location>
</feature>
<feature type="transmembrane region" description="Helical" evidence="1">
    <location>
        <begin position="214"/>
        <end position="240"/>
    </location>
</feature>
<evidence type="ECO:0000313" key="3">
    <source>
        <dbReference type="Proteomes" id="UP000094053"/>
    </source>
</evidence>
<sequence>MTVVSPVYFEVFMLAAFVVLMIWIVIDTRRRREIGLVGLLAVAGFSIFWQEFYADWGAYLMWNPDYRMLPWGTTPLTTPDKPAMNLWSYPVFMTAAFLAMLALQRWARRRWPRVHPLLLSLLTAGPVLIAFNVVMEYISVATLGFWSYVDTVGPALHSEAGTMPLLYPNIPFGLFGAVTAFLIGWTNARGRPRFEALIASPDLPRGIRRDTLRVLAWVLMFNVTYWLFLVTPCILIRLAFGEPSTLVP</sequence>
<feature type="transmembrane region" description="Helical" evidence="1">
    <location>
        <begin position="166"/>
        <end position="185"/>
    </location>
</feature>
<comment type="caution">
    <text evidence="2">The sequence shown here is derived from an EMBL/GenBank/DDBJ whole genome shotgun (WGS) entry which is preliminary data.</text>
</comment>
<gene>
    <name evidence="2" type="ORF">BHQ18_14795</name>
</gene>